<dbReference type="AlphaFoldDB" id="A0A250FWI5"/>
<sequence>MKIFERDFILKDWNAVCVGLGKGWITIEQVIIFCKEGKILCSDDQLADAYVLADSYSEEALNEFVQNMGVDAENVNIEEDCYLFWAVAFLMDIIASDDSKMSKLDKVSFLYMDFNYPQSWSDFIYYMPVREGAPSGIDALYNNMITYTENSIKHLLDRGILLKNLILQ</sequence>
<evidence type="ECO:0008006" key="3">
    <source>
        <dbReference type="Google" id="ProtNLM"/>
    </source>
</evidence>
<dbReference type="Proteomes" id="UP000217348">
    <property type="component" value="Chromosome"/>
</dbReference>
<proteinExistence type="predicted"/>
<evidence type="ECO:0000313" key="2">
    <source>
        <dbReference type="Proteomes" id="UP000217348"/>
    </source>
</evidence>
<dbReference type="InterPro" id="IPR016630">
    <property type="entry name" value="UCP015278"/>
</dbReference>
<dbReference type="Pfam" id="PF10004">
    <property type="entry name" value="DUF2247"/>
    <property type="match status" value="1"/>
</dbReference>
<organism evidence="1 2">
    <name type="scientific">Capnocytophaga stomatis</name>
    <dbReference type="NCBI Taxonomy" id="1848904"/>
    <lineage>
        <taxon>Bacteria</taxon>
        <taxon>Pseudomonadati</taxon>
        <taxon>Bacteroidota</taxon>
        <taxon>Flavobacteriia</taxon>
        <taxon>Flavobacteriales</taxon>
        <taxon>Flavobacteriaceae</taxon>
        <taxon>Capnocytophaga</taxon>
    </lineage>
</organism>
<gene>
    <name evidence="1" type="ORF">CGC58_07095</name>
</gene>
<reference evidence="2" key="1">
    <citation type="submission" date="2017-06" db="EMBL/GenBank/DDBJ databases">
        <title>Capnocytophaga spp. assemblies.</title>
        <authorList>
            <person name="Gulvik C.A."/>
        </authorList>
    </citation>
    <scope>NUCLEOTIDE SEQUENCE [LARGE SCALE GENOMIC DNA]</scope>
    <source>
        <strain evidence="2">H2177</strain>
    </source>
</reference>
<dbReference type="EMBL" id="CP022387">
    <property type="protein sequence ID" value="ATA89512.1"/>
    <property type="molecule type" value="Genomic_DNA"/>
</dbReference>
<dbReference type="OrthoDB" id="1151790at2"/>
<evidence type="ECO:0000313" key="1">
    <source>
        <dbReference type="EMBL" id="ATA89512.1"/>
    </source>
</evidence>
<protein>
    <recommendedName>
        <fullName evidence="3">DUF2247 domain-containing protein</fullName>
    </recommendedName>
</protein>
<dbReference type="RefSeq" id="WP_095896090.1">
    <property type="nucleotide sequence ID" value="NZ_CP022387.1"/>
</dbReference>
<accession>A0A250FWI5</accession>
<dbReference type="KEGG" id="csto:CGC58_07095"/>
<name>A0A250FWI5_9FLAO</name>